<gene>
    <name evidence="2" type="ORF">SAMN04489747_3396</name>
</gene>
<keyword evidence="3" id="KW-1185">Reference proteome</keyword>
<dbReference type="AlphaFoldDB" id="A0A1G7CXU5"/>
<feature type="region of interest" description="Disordered" evidence="1">
    <location>
        <begin position="1"/>
        <end position="47"/>
    </location>
</feature>
<dbReference type="RefSeq" id="WP_090595157.1">
    <property type="nucleotide sequence ID" value="NZ_LT629688.1"/>
</dbReference>
<feature type="compositionally biased region" description="Pro residues" evidence="1">
    <location>
        <begin position="25"/>
        <end position="36"/>
    </location>
</feature>
<evidence type="ECO:0000313" key="2">
    <source>
        <dbReference type="EMBL" id="SDE43486.1"/>
    </source>
</evidence>
<evidence type="ECO:0000313" key="3">
    <source>
        <dbReference type="Proteomes" id="UP000198546"/>
    </source>
</evidence>
<reference evidence="2 3" key="1">
    <citation type="submission" date="2016-10" db="EMBL/GenBank/DDBJ databases">
        <authorList>
            <person name="de Groot N.N."/>
        </authorList>
    </citation>
    <scope>NUCLEOTIDE SEQUENCE [LARGE SCALE GENOMIC DNA]</scope>
    <source>
        <strain evidence="2 3">MON 2.2</strain>
    </source>
</reference>
<proteinExistence type="predicted"/>
<name>A0A1G7CXU5_9ACTN</name>
<accession>A0A1G7CXU5</accession>
<protein>
    <submittedName>
        <fullName evidence="2">Uncharacterized protein</fullName>
    </submittedName>
</protein>
<dbReference type="STRING" id="675864.SAMN04489747_3396"/>
<feature type="compositionally biased region" description="Pro residues" evidence="1">
    <location>
        <begin position="1"/>
        <end position="17"/>
    </location>
</feature>
<dbReference type="EMBL" id="LT629688">
    <property type="protein sequence ID" value="SDE43486.1"/>
    <property type="molecule type" value="Genomic_DNA"/>
</dbReference>
<organism evidence="2 3">
    <name type="scientific">Auraticoccus monumenti</name>
    <dbReference type="NCBI Taxonomy" id="675864"/>
    <lineage>
        <taxon>Bacteria</taxon>
        <taxon>Bacillati</taxon>
        <taxon>Actinomycetota</taxon>
        <taxon>Actinomycetes</taxon>
        <taxon>Propionibacteriales</taxon>
        <taxon>Propionibacteriaceae</taxon>
        <taxon>Auraticoccus</taxon>
    </lineage>
</organism>
<feature type="compositionally biased region" description="Low complexity" evidence="1">
    <location>
        <begin position="37"/>
        <end position="47"/>
    </location>
</feature>
<evidence type="ECO:0000256" key="1">
    <source>
        <dbReference type="SAM" id="MobiDB-lite"/>
    </source>
</evidence>
<sequence>MSTPVPAPPPRPGPRPGPSGSAAPPGHPVPGAPPAPEAAASESDSGATEIEAALAGLDALEDLPVGEHHARLEHAHEVLHGVLQRARARD</sequence>
<dbReference type="Proteomes" id="UP000198546">
    <property type="component" value="Chromosome i"/>
</dbReference>